<reference evidence="1 2" key="1">
    <citation type="submission" date="2019-11" db="EMBL/GenBank/DDBJ databases">
        <title>Epiphytic Pseudomonas syringae from cherry orchards.</title>
        <authorList>
            <person name="Hulin M.T."/>
        </authorList>
    </citation>
    <scope>NUCLEOTIDE SEQUENCE [LARGE SCALE GENOMIC DNA]</scope>
    <source>
        <strain evidence="1 2">PA-6-5B</strain>
    </source>
</reference>
<evidence type="ECO:0000313" key="1">
    <source>
        <dbReference type="EMBL" id="MCF5109662.1"/>
    </source>
</evidence>
<dbReference type="RefSeq" id="WP_236309834.1">
    <property type="nucleotide sequence ID" value="NZ_WKED01000055.1"/>
</dbReference>
<gene>
    <name evidence="1" type="ORF">GIW56_22795</name>
</gene>
<proteinExistence type="predicted"/>
<sequence>MSSTDYNMVARLPVSNIADPRLRSIILKFIALHTPGRFGSQAAATVGGRA</sequence>
<keyword evidence="2" id="KW-1185">Reference proteome</keyword>
<evidence type="ECO:0000313" key="2">
    <source>
        <dbReference type="Proteomes" id="UP000814003"/>
    </source>
</evidence>
<organism evidence="1 2">
    <name type="scientific">Pseudomonas gessardii</name>
    <dbReference type="NCBI Taxonomy" id="78544"/>
    <lineage>
        <taxon>Bacteria</taxon>
        <taxon>Pseudomonadati</taxon>
        <taxon>Pseudomonadota</taxon>
        <taxon>Gammaproteobacteria</taxon>
        <taxon>Pseudomonadales</taxon>
        <taxon>Pseudomonadaceae</taxon>
        <taxon>Pseudomonas</taxon>
    </lineage>
</organism>
<name>A0ABS9FBC6_9PSED</name>
<comment type="caution">
    <text evidence="1">The sequence shown here is derived from an EMBL/GenBank/DDBJ whole genome shotgun (WGS) entry which is preliminary data.</text>
</comment>
<dbReference type="EMBL" id="WKED01000055">
    <property type="protein sequence ID" value="MCF5109662.1"/>
    <property type="molecule type" value="Genomic_DNA"/>
</dbReference>
<protein>
    <submittedName>
        <fullName evidence="1">Uncharacterized protein</fullName>
    </submittedName>
</protein>
<dbReference type="Proteomes" id="UP000814003">
    <property type="component" value="Unassembled WGS sequence"/>
</dbReference>
<accession>A0ABS9FBC6</accession>